<keyword evidence="17" id="KW-1185">Reference proteome</keyword>
<feature type="region of interest" description="Disordered" evidence="14">
    <location>
        <begin position="159"/>
        <end position="208"/>
    </location>
</feature>
<keyword evidence="7" id="KW-0732">Signal</keyword>
<gene>
    <name evidence="16" type="ORF">PHLGIDRAFT_172240</name>
</gene>
<evidence type="ECO:0000256" key="2">
    <source>
        <dbReference type="ARBA" id="ARBA00006833"/>
    </source>
</evidence>
<dbReference type="HOGENOM" id="CLU_046802_1_1_1"/>
<evidence type="ECO:0000256" key="11">
    <source>
        <dbReference type="ARBA" id="ARBA00023065"/>
    </source>
</evidence>
<protein>
    <recommendedName>
        <fullName evidence="3">Store-operated calcium entry-associated regulatory factor</fullName>
    </recommendedName>
    <alternativeName>
        <fullName evidence="13">Transmembrane protein 66</fullName>
    </alternativeName>
</protein>
<dbReference type="STRING" id="745531.A0A0C3SCJ9"/>
<evidence type="ECO:0000256" key="13">
    <source>
        <dbReference type="ARBA" id="ARBA00031116"/>
    </source>
</evidence>
<evidence type="ECO:0000256" key="6">
    <source>
        <dbReference type="ARBA" id="ARBA00022692"/>
    </source>
</evidence>
<feature type="compositionally biased region" description="Low complexity" evidence="14">
    <location>
        <begin position="162"/>
        <end position="177"/>
    </location>
</feature>
<feature type="region of interest" description="Disordered" evidence="14">
    <location>
        <begin position="257"/>
        <end position="299"/>
    </location>
</feature>
<sequence length="299" mass="33238">MSRVQLAEITSLTFYKDALTTARRTEPISQLNCVGKACQLYTPDVVRCVNIGGEGTEVDWKCEADLPEALRFGRVEVSCEGWSRPGDPFVLKGSCALEYRLNHIPDALRRPEHHHVPSKFSSWFQGLDLISFIFGIAWIAVLCIIIFSFLKSCFQSRQAGNTRRPGSGPSRPTRGTGWFPGYRPDDRHDDAPPPYSKHPAQSQANADPGWRPNFWTGAALGGLGAYLIGNNARRRETPTTTSYDWERERQARMPRVSPIANPGYASQRRSFFSSEDRGDGSSNLGPMRRSTGLGGSSVR</sequence>
<keyword evidence="6 15" id="KW-0812">Transmembrane</keyword>
<evidence type="ECO:0000256" key="8">
    <source>
        <dbReference type="ARBA" id="ARBA00022824"/>
    </source>
</evidence>
<keyword evidence="10 15" id="KW-1133">Transmembrane helix</keyword>
<keyword evidence="4" id="KW-0813">Transport</keyword>
<name>A0A0C3SCJ9_PHLG1</name>
<dbReference type="InterPro" id="IPR009567">
    <property type="entry name" value="SARAF"/>
</dbReference>
<keyword evidence="11" id="KW-0406">Ion transport</keyword>
<dbReference type="PANTHER" id="PTHR15929">
    <property type="entry name" value="STORE-OPERATED CALCIUM ENTRY-ASSOCIATED REGULATORY FACTOR"/>
    <property type="match status" value="1"/>
</dbReference>
<evidence type="ECO:0000313" key="17">
    <source>
        <dbReference type="Proteomes" id="UP000053257"/>
    </source>
</evidence>
<keyword evidence="12 15" id="KW-0472">Membrane</keyword>
<evidence type="ECO:0000256" key="1">
    <source>
        <dbReference type="ARBA" id="ARBA00004115"/>
    </source>
</evidence>
<accession>A0A0C3SCJ9</accession>
<dbReference type="AlphaFoldDB" id="A0A0C3SCJ9"/>
<comment type="subcellular location">
    <subcellularLocation>
        <location evidence="1">Endoplasmic reticulum membrane</location>
        <topology evidence="1">Single-pass type I membrane protein</topology>
    </subcellularLocation>
</comment>
<evidence type="ECO:0000256" key="4">
    <source>
        <dbReference type="ARBA" id="ARBA00022448"/>
    </source>
</evidence>
<dbReference type="Pfam" id="PF06682">
    <property type="entry name" value="SARAF"/>
    <property type="match status" value="1"/>
</dbReference>
<evidence type="ECO:0000256" key="12">
    <source>
        <dbReference type="ARBA" id="ARBA00023136"/>
    </source>
</evidence>
<evidence type="ECO:0000256" key="5">
    <source>
        <dbReference type="ARBA" id="ARBA00022568"/>
    </source>
</evidence>
<evidence type="ECO:0000256" key="10">
    <source>
        <dbReference type="ARBA" id="ARBA00022989"/>
    </source>
</evidence>
<dbReference type="GO" id="GO:2001256">
    <property type="term" value="P:regulation of store-operated calcium entry"/>
    <property type="evidence" value="ECO:0007669"/>
    <property type="project" value="InterPro"/>
</dbReference>
<evidence type="ECO:0000256" key="7">
    <source>
        <dbReference type="ARBA" id="ARBA00022729"/>
    </source>
</evidence>
<dbReference type="GO" id="GO:0006816">
    <property type="term" value="P:calcium ion transport"/>
    <property type="evidence" value="ECO:0007669"/>
    <property type="project" value="UniProtKB-KW"/>
</dbReference>
<evidence type="ECO:0000256" key="9">
    <source>
        <dbReference type="ARBA" id="ARBA00022837"/>
    </source>
</evidence>
<evidence type="ECO:0000313" key="16">
    <source>
        <dbReference type="EMBL" id="KIP10992.1"/>
    </source>
</evidence>
<dbReference type="PANTHER" id="PTHR15929:SF0">
    <property type="entry name" value="STORE-OPERATED CALCIUM ENTRY-ASSOCIATED REGULATORY FACTOR"/>
    <property type="match status" value="1"/>
</dbReference>
<evidence type="ECO:0000256" key="15">
    <source>
        <dbReference type="SAM" id="Phobius"/>
    </source>
</evidence>
<evidence type="ECO:0000256" key="3">
    <source>
        <dbReference type="ARBA" id="ARBA00016584"/>
    </source>
</evidence>
<keyword evidence="9" id="KW-0106">Calcium</keyword>
<dbReference type="GO" id="GO:0005789">
    <property type="term" value="C:endoplasmic reticulum membrane"/>
    <property type="evidence" value="ECO:0007669"/>
    <property type="project" value="UniProtKB-SubCell"/>
</dbReference>
<dbReference type="Proteomes" id="UP000053257">
    <property type="component" value="Unassembled WGS sequence"/>
</dbReference>
<comment type="similarity">
    <text evidence="2">Belongs to the SARAF family.</text>
</comment>
<reference evidence="16 17" key="1">
    <citation type="journal article" date="2014" name="PLoS Genet.">
        <title>Analysis of the Phlebiopsis gigantea genome, transcriptome and secretome provides insight into its pioneer colonization strategies of wood.</title>
        <authorList>
            <person name="Hori C."/>
            <person name="Ishida T."/>
            <person name="Igarashi K."/>
            <person name="Samejima M."/>
            <person name="Suzuki H."/>
            <person name="Master E."/>
            <person name="Ferreira P."/>
            <person name="Ruiz-Duenas F.J."/>
            <person name="Held B."/>
            <person name="Canessa P."/>
            <person name="Larrondo L.F."/>
            <person name="Schmoll M."/>
            <person name="Druzhinina I.S."/>
            <person name="Kubicek C.P."/>
            <person name="Gaskell J.A."/>
            <person name="Kersten P."/>
            <person name="St John F."/>
            <person name="Glasner J."/>
            <person name="Sabat G."/>
            <person name="Splinter BonDurant S."/>
            <person name="Syed K."/>
            <person name="Yadav J."/>
            <person name="Mgbeahuruike A.C."/>
            <person name="Kovalchuk A."/>
            <person name="Asiegbu F.O."/>
            <person name="Lackner G."/>
            <person name="Hoffmeister D."/>
            <person name="Rencoret J."/>
            <person name="Gutierrez A."/>
            <person name="Sun H."/>
            <person name="Lindquist E."/>
            <person name="Barry K."/>
            <person name="Riley R."/>
            <person name="Grigoriev I.V."/>
            <person name="Henrissat B."/>
            <person name="Kues U."/>
            <person name="Berka R.M."/>
            <person name="Martinez A.T."/>
            <person name="Covert S.F."/>
            <person name="Blanchette R.A."/>
            <person name="Cullen D."/>
        </authorList>
    </citation>
    <scope>NUCLEOTIDE SEQUENCE [LARGE SCALE GENOMIC DNA]</scope>
    <source>
        <strain evidence="16 17">11061_1 CR5-6</strain>
    </source>
</reference>
<organism evidence="16 17">
    <name type="scientific">Phlebiopsis gigantea (strain 11061_1 CR5-6)</name>
    <name type="common">White-rot fungus</name>
    <name type="synonym">Peniophora gigantea</name>
    <dbReference type="NCBI Taxonomy" id="745531"/>
    <lineage>
        <taxon>Eukaryota</taxon>
        <taxon>Fungi</taxon>
        <taxon>Dikarya</taxon>
        <taxon>Basidiomycota</taxon>
        <taxon>Agaricomycotina</taxon>
        <taxon>Agaricomycetes</taxon>
        <taxon>Polyporales</taxon>
        <taxon>Phanerochaetaceae</taxon>
        <taxon>Phlebiopsis</taxon>
    </lineage>
</organism>
<keyword evidence="8" id="KW-0256">Endoplasmic reticulum</keyword>
<proteinExistence type="inferred from homology"/>
<dbReference type="OrthoDB" id="20303at2759"/>
<feature type="transmembrane region" description="Helical" evidence="15">
    <location>
        <begin position="129"/>
        <end position="150"/>
    </location>
</feature>
<keyword evidence="5" id="KW-0109">Calcium transport</keyword>
<evidence type="ECO:0000256" key="14">
    <source>
        <dbReference type="SAM" id="MobiDB-lite"/>
    </source>
</evidence>
<dbReference type="EMBL" id="KN840449">
    <property type="protein sequence ID" value="KIP10992.1"/>
    <property type="molecule type" value="Genomic_DNA"/>
</dbReference>